<keyword evidence="3" id="KW-1185">Reference proteome</keyword>
<evidence type="ECO:0000313" key="2">
    <source>
        <dbReference type="EMBL" id="KAK4812855.1"/>
    </source>
</evidence>
<feature type="compositionally biased region" description="Low complexity" evidence="1">
    <location>
        <begin position="490"/>
        <end position="500"/>
    </location>
</feature>
<feature type="non-terminal residue" evidence="2">
    <location>
        <position position="511"/>
    </location>
</feature>
<proteinExistence type="predicted"/>
<organism evidence="2 3">
    <name type="scientific">Mycteria americana</name>
    <name type="common">Wood stork</name>
    <dbReference type="NCBI Taxonomy" id="33587"/>
    <lineage>
        <taxon>Eukaryota</taxon>
        <taxon>Metazoa</taxon>
        <taxon>Chordata</taxon>
        <taxon>Craniata</taxon>
        <taxon>Vertebrata</taxon>
        <taxon>Euteleostomi</taxon>
        <taxon>Archelosauria</taxon>
        <taxon>Archosauria</taxon>
        <taxon>Dinosauria</taxon>
        <taxon>Saurischia</taxon>
        <taxon>Theropoda</taxon>
        <taxon>Coelurosauria</taxon>
        <taxon>Aves</taxon>
        <taxon>Neognathae</taxon>
        <taxon>Neoaves</taxon>
        <taxon>Aequornithes</taxon>
        <taxon>Ciconiiformes</taxon>
        <taxon>Ciconiidae</taxon>
        <taxon>Mycteria</taxon>
    </lineage>
</organism>
<gene>
    <name evidence="2" type="ORF">QYF61_022581</name>
</gene>
<evidence type="ECO:0000256" key="1">
    <source>
        <dbReference type="SAM" id="MobiDB-lite"/>
    </source>
</evidence>
<sequence length="511" mass="56559">MAPPWHLVYPARQLLRSAIRKAGKSNLIPLVLRAWEFKPTWRILPQFEAVQLICTREKQQKKREKRCSQAARVAADKVLVCLGGGLVMEKAMGRRLAVVWLFAASTDSFPLGKRSSRRDPAALCLRPACKRQRLSLPSSGSCARVDVQSSHGKKFPDDSGQVVQAKTWQGHLPLDQVAQSPVQPDLECFQGWGIYQLPGQPVLVFRHPRLLKGHKKVSPEPSLPQAEQPQLSQPVLIRELLCPSDRFCGPPLDLFQQVHVFPVLRIPELAGYGWPGLRVHVAGSCPAFHPPPKVLFHRAALNPFIPQPLLIPGVPLTQDLVLGLVEPHEVRMGPLLKLVQVPLDGILSLRLVNCTTQLGVICKLAEGALDPAVYVSDEDIKQYWSQYRPLRDTTPVDRYSLDATIQPIPHPPNSPPIKSFDQQVLTHPCWSLTFLSPFLTPGYRELLRSTESVLKDLPALFCSLVPEGSFPGELDAPAHHSSSSLIRAAPQAVQGRAAAQDPQRKLMGDGI</sequence>
<comment type="caution">
    <text evidence="2">The sequence shown here is derived from an EMBL/GenBank/DDBJ whole genome shotgun (WGS) entry which is preliminary data.</text>
</comment>
<evidence type="ECO:0000313" key="3">
    <source>
        <dbReference type="Proteomes" id="UP001333110"/>
    </source>
</evidence>
<protein>
    <submittedName>
        <fullName evidence="2">Uncharacterized protein</fullName>
    </submittedName>
</protein>
<name>A0AAN7RR80_MYCAM</name>
<dbReference type="Proteomes" id="UP001333110">
    <property type="component" value="Unassembled WGS sequence"/>
</dbReference>
<dbReference type="AlphaFoldDB" id="A0AAN7RR80"/>
<feature type="region of interest" description="Disordered" evidence="1">
    <location>
        <begin position="490"/>
        <end position="511"/>
    </location>
</feature>
<accession>A0AAN7RR80</accession>
<feature type="compositionally biased region" description="Basic and acidic residues" evidence="1">
    <location>
        <begin position="502"/>
        <end position="511"/>
    </location>
</feature>
<dbReference type="EMBL" id="JAUNZN010000014">
    <property type="protein sequence ID" value="KAK4812855.1"/>
    <property type="molecule type" value="Genomic_DNA"/>
</dbReference>
<reference evidence="2 3" key="1">
    <citation type="journal article" date="2023" name="J. Hered.">
        <title>Chromosome-level genome of the wood stork (Mycteria americana) provides insight into avian chromosome evolution.</title>
        <authorList>
            <person name="Flamio R. Jr."/>
            <person name="Ramstad K.M."/>
        </authorList>
    </citation>
    <scope>NUCLEOTIDE SEQUENCE [LARGE SCALE GENOMIC DNA]</scope>
    <source>
        <strain evidence="2">JAX WOST 10</strain>
    </source>
</reference>